<name>A0A4R7D7T3_9SPHI</name>
<keyword evidence="3" id="KW-1185">Reference proteome</keyword>
<evidence type="ECO:0000313" key="3">
    <source>
        <dbReference type="Proteomes" id="UP000294752"/>
    </source>
</evidence>
<dbReference type="AlphaFoldDB" id="A0A4R7D7T3"/>
<comment type="caution">
    <text evidence="2">The sequence shown here is derived from an EMBL/GenBank/DDBJ whole genome shotgun (WGS) entry which is preliminary data.</text>
</comment>
<dbReference type="OrthoDB" id="1372378at2"/>
<keyword evidence="1" id="KW-0472">Membrane</keyword>
<feature type="transmembrane region" description="Helical" evidence="1">
    <location>
        <begin position="53"/>
        <end position="70"/>
    </location>
</feature>
<sequence length="219" mass="25875">MEEKENKHHYLNMFLWGLLIILVICTAVHLLNVWVFPDSEKFDPEIWGTVSDWMMIFVTLSTAVFLYVTLQSQKDVQRDQNKIFKMEEFKYLRSIKPSLSIHSSHRHSWNGNTLNGLEIFIDINCDPSCQIKYSIKTSASEIISEMKEYRLVRTYDITIFLPLSSKRETIEKVLYEFNFKDVDGNEYCRSVEEEFSPNSRNGYDKKITNQLDKLVNIVY</sequence>
<evidence type="ECO:0000313" key="2">
    <source>
        <dbReference type="EMBL" id="TDS17263.1"/>
    </source>
</evidence>
<organism evidence="2 3">
    <name type="scientific">Sphingobacterium paludis</name>
    <dbReference type="NCBI Taxonomy" id="1476465"/>
    <lineage>
        <taxon>Bacteria</taxon>
        <taxon>Pseudomonadati</taxon>
        <taxon>Bacteroidota</taxon>
        <taxon>Sphingobacteriia</taxon>
        <taxon>Sphingobacteriales</taxon>
        <taxon>Sphingobacteriaceae</taxon>
        <taxon>Sphingobacterium</taxon>
    </lineage>
</organism>
<proteinExistence type="predicted"/>
<reference evidence="2 3" key="1">
    <citation type="submission" date="2019-03" db="EMBL/GenBank/DDBJ databases">
        <title>Genomic Encyclopedia of Type Strains, Phase III (KMG-III): the genomes of soil and plant-associated and newly described type strains.</title>
        <authorList>
            <person name="Whitman W."/>
        </authorList>
    </citation>
    <scope>NUCLEOTIDE SEQUENCE [LARGE SCALE GENOMIC DNA]</scope>
    <source>
        <strain evidence="2 3">CGMCC 1.12801</strain>
    </source>
</reference>
<protein>
    <submittedName>
        <fullName evidence="2">Uncharacterized protein</fullName>
    </submittedName>
</protein>
<dbReference type="Proteomes" id="UP000294752">
    <property type="component" value="Unassembled WGS sequence"/>
</dbReference>
<evidence type="ECO:0000256" key="1">
    <source>
        <dbReference type="SAM" id="Phobius"/>
    </source>
</evidence>
<dbReference type="RefSeq" id="WP_133638408.1">
    <property type="nucleotide sequence ID" value="NZ_SNZV01000001.1"/>
</dbReference>
<gene>
    <name evidence="2" type="ORF">B0I21_101125</name>
</gene>
<feature type="transmembrane region" description="Helical" evidence="1">
    <location>
        <begin position="12"/>
        <end position="33"/>
    </location>
</feature>
<dbReference type="EMBL" id="SNZV01000001">
    <property type="protein sequence ID" value="TDS17263.1"/>
    <property type="molecule type" value="Genomic_DNA"/>
</dbReference>
<keyword evidence="1" id="KW-0812">Transmembrane</keyword>
<accession>A0A4R7D7T3</accession>
<keyword evidence="1" id="KW-1133">Transmembrane helix</keyword>